<accession>A0AA39I4G8</accession>
<protein>
    <submittedName>
        <fullName evidence="2">Uncharacterized protein</fullName>
    </submittedName>
</protein>
<dbReference type="EMBL" id="JAUCMV010000002">
    <property type="protein sequence ID" value="KAK0417652.1"/>
    <property type="molecule type" value="Genomic_DNA"/>
</dbReference>
<keyword evidence="1" id="KW-0472">Membrane</keyword>
<dbReference type="Proteomes" id="UP001175271">
    <property type="component" value="Unassembled WGS sequence"/>
</dbReference>
<organism evidence="2 3">
    <name type="scientific">Steinernema hermaphroditum</name>
    <dbReference type="NCBI Taxonomy" id="289476"/>
    <lineage>
        <taxon>Eukaryota</taxon>
        <taxon>Metazoa</taxon>
        <taxon>Ecdysozoa</taxon>
        <taxon>Nematoda</taxon>
        <taxon>Chromadorea</taxon>
        <taxon>Rhabditida</taxon>
        <taxon>Tylenchina</taxon>
        <taxon>Panagrolaimomorpha</taxon>
        <taxon>Strongyloidoidea</taxon>
        <taxon>Steinernematidae</taxon>
        <taxon>Steinernema</taxon>
    </lineage>
</organism>
<keyword evidence="3" id="KW-1185">Reference proteome</keyword>
<reference evidence="2" key="1">
    <citation type="submission" date="2023-06" db="EMBL/GenBank/DDBJ databases">
        <title>Genomic analysis of the entomopathogenic nematode Steinernema hermaphroditum.</title>
        <authorList>
            <person name="Schwarz E.M."/>
            <person name="Heppert J.K."/>
            <person name="Baniya A."/>
            <person name="Schwartz H.T."/>
            <person name="Tan C.-H."/>
            <person name="Antoshechkin I."/>
            <person name="Sternberg P.W."/>
            <person name="Goodrich-Blair H."/>
            <person name="Dillman A.R."/>
        </authorList>
    </citation>
    <scope>NUCLEOTIDE SEQUENCE</scope>
    <source>
        <strain evidence="2">PS9179</strain>
        <tissue evidence="2">Whole animal</tissue>
    </source>
</reference>
<evidence type="ECO:0000313" key="3">
    <source>
        <dbReference type="Proteomes" id="UP001175271"/>
    </source>
</evidence>
<proteinExistence type="predicted"/>
<name>A0AA39I4G8_9BILA</name>
<feature type="transmembrane region" description="Helical" evidence="1">
    <location>
        <begin position="40"/>
        <end position="57"/>
    </location>
</feature>
<gene>
    <name evidence="2" type="ORF">QR680_013130</name>
</gene>
<dbReference type="AlphaFoldDB" id="A0AA39I4G8"/>
<keyword evidence="1" id="KW-1133">Transmembrane helix</keyword>
<keyword evidence="1" id="KW-0812">Transmembrane</keyword>
<sequence>MMSLVEEVQASRALEAPTGEVAPLGAVTEKDFLIGVETRTSIVAFGVLGPLLLLGFIRTHSSKIPRDNAVVSEDLFVGRRAATRPWSLGSSGGLRERPPEPS</sequence>
<evidence type="ECO:0000256" key="1">
    <source>
        <dbReference type="SAM" id="Phobius"/>
    </source>
</evidence>
<comment type="caution">
    <text evidence="2">The sequence shown here is derived from an EMBL/GenBank/DDBJ whole genome shotgun (WGS) entry which is preliminary data.</text>
</comment>
<evidence type="ECO:0000313" key="2">
    <source>
        <dbReference type="EMBL" id="KAK0417652.1"/>
    </source>
</evidence>